<dbReference type="InterPro" id="IPR015414">
    <property type="entry name" value="TMEM64"/>
</dbReference>
<evidence type="ECO:0000256" key="5">
    <source>
        <dbReference type="ARBA" id="ARBA00023136"/>
    </source>
</evidence>
<evidence type="ECO:0000256" key="2">
    <source>
        <dbReference type="ARBA" id="ARBA00022475"/>
    </source>
</evidence>
<dbReference type="Pfam" id="PF09335">
    <property type="entry name" value="VTT_dom"/>
    <property type="match status" value="1"/>
</dbReference>
<dbReference type="PANTHER" id="PTHR12677">
    <property type="entry name" value="GOLGI APPARATUS MEMBRANE PROTEIN TVP38-RELATED"/>
    <property type="match status" value="1"/>
</dbReference>
<feature type="transmembrane region" description="Helical" evidence="6">
    <location>
        <begin position="192"/>
        <end position="212"/>
    </location>
</feature>
<gene>
    <name evidence="9" type="ORF">JI742_06865</name>
</gene>
<keyword evidence="5 6" id="KW-0472">Membrane</keyword>
<sequence length="261" mass="27526">MRLSSVPDAVAGWPGRSGLLASLALALLLAPASVAAAEALSSGDWLTQTPGLAARVWSEPLAVARELARLWQGLPAWPLTGLLFLLLTLWSATGIPGCSVLLLAIGARYGLELGTLLVTLATTLGAAAPFLLSRHWLRERVQARHGALLARVDAVLARHGPVALLALRLAPVLPYQLLNPLMGLSAMPLGRYLLWTALGMAASSAAYVQLGLELGRATQLSDLFAPGLGLALAGLLILSWGAQRWWRRAQQALPPSPRESS</sequence>
<dbReference type="GO" id="GO:0005886">
    <property type="term" value="C:plasma membrane"/>
    <property type="evidence" value="ECO:0007669"/>
    <property type="project" value="UniProtKB-SubCell"/>
</dbReference>
<reference evidence="9 10" key="1">
    <citation type="submission" date="2021-01" db="EMBL/GenBank/DDBJ databases">
        <title>Piscinibacter sp. Jin2 Genome sequencing and assembly.</title>
        <authorList>
            <person name="Kim I."/>
        </authorList>
    </citation>
    <scope>NUCLEOTIDE SEQUENCE [LARGE SCALE GENOMIC DNA]</scope>
    <source>
        <strain evidence="9 10">Jin2</strain>
    </source>
</reference>
<evidence type="ECO:0000313" key="10">
    <source>
        <dbReference type="Proteomes" id="UP000643207"/>
    </source>
</evidence>
<keyword evidence="4 6" id="KW-1133">Transmembrane helix</keyword>
<feature type="transmembrane region" description="Helical" evidence="6">
    <location>
        <begin position="224"/>
        <end position="242"/>
    </location>
</feature>
<dbReference type="PANTHER" id="PTHR12677:SF59">
    <property type="entry name" value="GOLGI APPARATUS MEMBRANE PROTEIN TVP38-RELATED"/>
    <property type="match status" value="1"/>
</dbReference>
<evidence type="ECO:0000256" key="6">
    <source>
        <dbReference type="RuleBase" id="RU366058"/>
    </source>
</evidence>
<protein>
    <recommendedName>
        <fullName evidence="6">TVP38/TMEM64 family membrane protein</fullName>
    </recommendedName>
</protein>
<comment type="similarity">
    <text evidence="6">Belongs to the TVP38/TMEM64 family.</text>
</comment>
<proteinExistence type="inferred from homology"/>
<dbReference type="InterPro" id="IPR032816">
    <property type="entry name" value="VTT_dom"/>
</dbReference>
<evidence type="ECO:0000256" key="1">
    <source>
        <dbReference type="ARBA" id="ARBA00004651"/>
    </source>
</evidence>
<evidence type="ECO:0000256" key="7">
    <source>
        <dbReference type="SAM" id="SignalP"/>
    </source>
</evidence>
<feature type="transmembrane region" description="Helical" evidence="6">
    <location>
        <begin position="113"/>
        <end position="132"/>
    </location>
</feature>
<evidence type="ECO:0000256" key="3">
    <source>
        <dbReference type="ARBA" id="ARBA00022692"/>
    </source>
</evidence>
<feature type="domain" description="VTT" evidence="8">
    <location>
        <begin position="99"/>
        <end position="211"/>
    </location>
</feature>
<keyword evidence="7" id="KW-0732">Signal</keyword>
<evidence type="ECO:0000259" key="8">
    <source>
        <dbReference type="Pfam" id="PF09335"/>
    </source>
</evidence>
<comment type="subcellular location">
    <subcellularLocation>
        <location evidence="1 6">Cell membrane</location>
        <topology evidence="1 6">Multi-pass membrane protein</topology>
    </subcellularLocation>
</comment>
<name>A0A9X0XD39_9BURK</name>
<keyword evidence="3 6" id="KW-0812">Transmembrane</keyword>
<evidence type="ECO:0000256" key="4">
    <source>
        <dbReference type="ARBA" id="ARBA00022989"/>
    </source>
</evidence>
<dbReference type="EMBL" id="JAERRA010000001">
    <property type="protein sequence ID" value="MBL0719609.1"/>
    <property type="molecule type" value="Genomic_DNA"/>
</dbReference>
<comment type="caution">
    <text evidence="9">The sequence shown here is derived from an EMBL/GenBank/DDBJ whole genome shotgun (WGS) entry which is preliminary data.</text>
</comment>
<organism evidence="9 10">
    <name type="scientific">Aquariibacter lacus</name>
    <dbReference type="NCBI Taxonomy" id="2801332"/>
    <lineage>
        <taxon>Bacteria</taxon>
        <taxon>Pseudomonadati</taxon>
        <taxon>Pseudomonadota</taxon>
        <taxon>Betaproteobacteria</taxon>
        <taxon>Burkholderiales</taxon>
        <taxon>Sphaerotilaceae</taxon>
        <taxon>Aquariibacter</taxon>
    </lineage>
</organism>
<accession>A0A9X0XD39</accession>
<dbReference type="AlphaFoldDB" id="A0A9X0XD39"/>
<comment type="caution">
    <text evidence="6">Lacks conserved residue(s) required for the propagation of feature annotation.</text>
</comment>
<feature type="transmembrane region" description="Helical" evidence="6">
    <location>
        <begin position="82"/>
        <end position="106"/>
    </location>
</feature>
<feature type="chain" id="PRO_5040872613" description="TVP38/TMEM64 family membrane protein" evidence="7">
    <location>
        <begin position="37"/>
        <end position="261"/>
    </location>
</feature>
<feature type="signal peptide" evidence="7">
    <location>
        <begin position="1"/>
        <end position="36"/>
    </location>
</feature>
<dbReference type="Proteomes" id="UP000643207">
    <property type="component" value="Unassembled WGS sequence"/>
</dbReference>
<evidence type="ECO:0000313" key="9">
    <source>
        <dbReference type="EMBL" id="MBL0719609.1"/>
    </source>
</evidence>
<keyword evidence="10" id="KW-1185">Reference proteome</keyword>
<dbReference type="RefSeq" id="WP_201824992.1">
    <property type="nucleotide sequence ID" value="NZ_JAERRA010000001.1"/>
</dbReference>
<keyword evidence="2 6" id="KW-1003">Cell membrane</keyword>